<feature type="region of interest" description="Disordered" evidence="1">
    <location>
        <begin position="587"/>
        <end position="666"/>
    </location>
</feature>
<evidence type="ECO:0000256" key="1">
    <source>
        <dbReference type="SAM" id="MobiDB-lite"/>
    </source>
</evidence>
<gene>
    <name evidence="2" type="ORF">MFIFM68171_08596</name>
</gene>
<evidence type="ECO:0000313" key="2">
    <source>
        <dbReference type="EMBL" id="GAB1318386.1"/>
    </source>
</evidence>
<dbReference type="Proteomes" id="UP001628179">
    <property type="component" value="Unassembled WGS sequence"/>
</dbReference>
<feature type="region of interest" description="Disordered" evidence="1">
    <location>
        <begin position="834"/>
        <end position="871"/>
    </location>
</feature>
<protein>
    <recommendedName>
        <fullName evidence="4">C2H2-type domain-containing protein</fullName>
    </recommendedName>
</protein>
<accession>A0ABQ0GKX8</accession>
<feature type="compositionally biased region" description="Polar residues" evidence="1">
    <location>
        <begin position="593"/>
        <end position="605"/>
    </location>
</feature>
<name>A0ABQ0GKX8_9PEZI</name>
<reference evidence="2 3" key="1">
    <citation type="submission" date="2024-09" db="EMBL/GenBank/DDBJ databases">
        <title>Itraconazole resistance in Madurella fahalii resulting from another homologue of gene encoding cytochrome P450 14-alpha sterol demethylase (CYP51).</title>
        <authorList>
            <person name="Yoshioka I."/>
            <person name="Fahal A.H."/>
            <person name="Kaneko S."/>
            <person name="Yaguchi T."/>
        </authorList>
    </citation>
    <scope>NUCLEOTIDE SEQUENCE [LARGE SCALE GENOMIC DNA]</scope>
    <source>
        <strain evidence="2 3">IFM 68171</strain>
    </source>
</reference>
<sequence length="939" mass="104273">MAAFKAIIQGLRQPNDLINEYALERAQDHLDAMGRLSSQLIRAKGKEIASPVRTKDEGDSDALQTDSGYCSAELVSRQALVPGANELEKADLVRNEDAMTVLSAITEDLPDAARRAIVDVCESISRQIREQVRDADRNSFLAVLPGIIKSFAVRFGLDNSHYLSRTIMSFVYAHHREIAAMLKSLIFGDEDDGEAETSRSRRAEGMSIADKMILWGAKSQDDPGEPESSDRFVGVEDDYEHGATQPDLSLYTQMILGSQPYQWLIGSLLRESSFHWDDTQPRIMVDEVRQRIVCELPTGVISSKREPSSHTVTFQLKWRPIHDRLQHEQSVHGVGLGDALVGSIVLTSSSAHEIQATTVEQYLIQTWGPSSIYILRVLQAAIEDEAKTSLNLGSLGTRSPTGEAGIRASIDSKQDLLSISVTGPACLIGERAEQLAWLAATFQFPLRYNWLETHIHSKPWVKKVPCAEGETVWFLANNNEPKASERALILLSSCIGRIVYPVIARGFPTARRPEFCPGIEIPAPMFRHFFNLGRLKESPTLAGAVVDGHAGMLKLVKKVGRLFVWHMLQLRVPSMCSCQLDLCQAGDGGPQDSEASTNDDMNQSRHILGDCPASAHGDPRDTDTMSDTSWSARTAHCWKDKGDDGEGDVSPLTEGSQETSLDSDMLSISDSSDCGWPKFAEEHEEYYCERCKAIFQDKQSHEYHLQQPCVLDPDATLDGITHQQHRQLARRSNPALCESEQWFVIWDGLFPGRPRPSSAYLDTGLSEDLCQYREYVRRSGHEVLAQELQRRGIRLSLQRQDADADADGAVQEAAVREAMSRSLDLLFDDWLSSRGDSERSSISSGSRGPLPYPKRQRVQRPPTPTSSFADSGISLLNYPPAILPQPRNEMQPLEPWAEQPEPFIGFATRSFFTDGEFPGAHRTGIDDLPPSFMDGGELV</sequence>
<dbReference type="GeneID" id="98179339"/>
<comment type="caution">
    <text evidence="2">The sequence shown here is derived from an EMBL/GenBank/DDBJ whole genome shotgun (WGS) entry which is preliminary data.</text>
</comment>
<dbReference type="PANTHER" id="PTHR38166">
    <property type="entry name" value="C2H2-TYPE DOMAIN-CONTAINING PROTEIN-RELATED"/>
    <property type="match status" value="1"/>
</dbReference>
<dbReference type="EMBL" id="BAAFSV010000005">
    <property type="protein sequence ID" value="GAB1318386.1"/>
    <property type="molecule type" value="Genomic_DNA"/>
</dbReference>
<feature type="compositionally biased region" description="Low complexity" evidence="1">
    <location>
        <begin position="834"/>
        <end position="848"/>
    </location>
</feature>
<organism evidence="2 3">
    <name type="scientific">Madurella fahalii</name>
    <dbReference type="NCBI Taxonomy" id="1157608"/>
    <lineage>
        <taxon>Eukaryota</taxon>
        <taxon>Fungi</taxon>
        <taxon>Dikarya</taxon>
        <taxon>Ascomycota</taxon>
        <taxon>Pezizomycotina</taxon>
        <taxon>Sordariomycetes</taxon>
        <taxon>Sordariomycetidae</taxon>
        <taxon>Sordariales</taxon>
        <taxon>Sordariales incertae sedis</taxon>
        <taxon>Madurella</taxon>
    </lineage>
</organism>
<keyword evidence="3" id="KW-1185">Reference proteome</keyword>
<feature type="region of interest" description="Disordered" evidence="1">
    <location>
        <begin position="920"/>
        <end position="939"/>
    </location>
</feature>
<evidence type="ECO:0008006" key="4">
    <source>
        <dbReference type="Google" id="ProtNLM"/>
    </source>
</evidence>
<proteinExistence type="predicted"/>
<dbReference type="RefSeq" id="XP_070920117.1">
    <property type="nucleotide sequence ID" value="XM_071064016.1"/>
</dbReference>
<evidence type="ECO:0000313" key="3">
    <source>
        <dbReference type="Proteomes" id="UP001628179"/>
    </source>
</evidence>
<dbReference type="PANTHER" id="PTHR38166:SF1">
    <property type="entry name" value="C2H2-TYPE DOMAIN-CONTAINING PROTEIN"/>
    <property type="match status" value="1"/>
</dbReference>